<name>A0A7U7EMH2_9GAMM</name>
<feature type="domain" description="VOC" evidence="1">
    <location>
        <begin position="3"/>
        <end position="121"/>
    </location>
</feature>
<dbReference type="CDD" id="cd08356">
    <property type="entry name" value="VOC_CChe_VCA0619_like"/>
    <property type="match status" value="1"/>
</dbReference>
<dbReference type="InterPro" id="IPR004360">
    <property type="entry name" value="Glyas_Fos-R_dOase_dom"/>
</dbReference>
<dbReference type="Pfam" id="PF00903">
    <property type="entry name" value="Glyoxalase"/>
    <property type="match status" value="1"/>
</dbReference>
<evidence type="ECO:0000259" key="1">
    <source>
        <dbReference type="PROSITE" id="PS51819"/>
    </source>
</evidence>
<evidence type="ECO:0000313" key="3">
    <source>
        <dbReference type="Proteomes" id="UP000583387"/>
    </source>
</evidence>
<dbReference type="Gene3D" id="3.10.180.10">
    <property type="entry name" value="2,3-Dihydroxybiphenyl 1,2-Dioxygenase, domain 1"/>
    <property type="match status" value="1"/>
</dbReference>
<organism evidence="2 3">
    <name type="scientific">Zestomonas carbonaria</name>
    <dbReference type="NCBI Taxonomy" id="2762745"/>
    <lineage>
        <taxon>Bacteria</taxon>
        <taxon>Pseudomonadati</taxon>
        <taxon>Pseudomonadota</taxon>
        <taxon>Gammaproteobacteria</taxon>
        <taxon>Pseudomonadales</taxon>
        <taxon>Pseudomonadaceae</taxon>
        <taxon>Zestomonas</taxon>
    </lineage>
</organism>
<dbReference type="PROSITE" id="PS51819">
    <property type="entry name" value="VOC"/>
    <property type="match status" value="1"/>
</dbReference>
<dbReference type="InterPro" id="IPR037523">
    <property type="entry name" value="VOC_core"/>
</dbReference>
<dbReference type="EMBL" id="CAJFCI010000039">
    <property type="protein sequence ID" value="CAD5107581.1"/>
    <property type="molecule type" value="Genomic_DNA"/>
</dbReference>
<evidence type="ECO:0000313" key="2">
    <source>
        <dbReference type="EMBL" id="CAD5107581.1"/>
    </source>
</evidence>
<gene>
    <name evidence="2" type="ORF">PSEWESI4_01854</name>
</gene>
<dbReference type="SUPFAM" id="SSF54593">
    <property type="entry name" value="Glyoxalase/Bleomycin resistance protein/Dihydroxybiphenyl dioxygenase"/>
    <property type="match status" value="1"/>
</dbReference>
<dbReference type="Proteomes" id="UP000583387">
    <property type="component" value="Unassembled WGS sequence"/>
</dbReference>
<keyword evidence="3" id="KW-1185">Reference proteome</keyword>
<dbReference type="InterPro" id="IPR029068">
    <property type="entry name" value="Glyas_Bleomycin-R_OHBP_Dase"/>
</dbReference>
<comment type="caution">
    <text evidence="2">The sequence shown here is derived from an EMBL/GenBank/DDBJ whole genome shotgun (WGS) entry which is preliminary data.</text>
</comment>
<reference evidence="2 3" key="1">
    <citation type="submission" date="2020-08" db="EMBL/GenBank/DDBJ databases">
        <authorList>
            <person name="Criscuolo A."/>
        </authorList>
    </citation>
    <scope>NUCLEOTIDE SEQUENCE [LARGE SCALE GENOMIC DNA]</scope>
    <source>
        <strain evidence="2">CIP111764</strain>
    </source>
</reference>
<proteinExistence type="predicted"/>
<dbReference type="RefSeq" id="WP_187670925.1">
    <property type="nucleotide sequence ID" value="NZ_CAJFCI010000039.1"/>
</dbReference>
<protein>
    <recommendedName>
        <fullName evidence="1">VOC domain-containing protein</fullName>
    </recommendedName>
</protein>
<sequence>MANLNSVELKTFVPARDFQLSQRFYRDLGFTPGWSDEQLAYFSHGDHCAFLLQDLYVKDWAENCMMHLLVEDVDAWWEQVQKADLAERYGVRLIPPQDQPWGMRDFIVFDPSGVLWRIAQNI</sequence>
<dbReference type="AlphaFoldDB" id="A0A7U7EMH2"/>
<accession>A0A7U7EMH2</accession>